<feature type="active site" evidence="5">
    <location>
        <position position="425"/>
    </location>
</feature>
<dbReference type="GO" id="GO:0070005">
    <property type="term" value="F:cysteine-type aminopeptidase activity"/>
    <property type="evidence" value="ECO:0007669"/>
    <property type="project" value="InterPro"/>
</dbReference>
<gene>
    <name evidence="6" type="ORF">HMPREF9233_00957</name>
</gene>
<dbReference type="AlphaFoldDB" id="K9EH01"/>
<comment type="similarity">
    <text evidence="4">Belongs to the peptidase C1 family.</text>
</comment>
<name>K9EH01_9ACTO</name>
<dbReference type="SUPFAM" id="SSF54001">
    <property type="entry name" value="Cysteine proteinases"/>
    <property type="match status" value="2"/>
</dbReference>
<dbReference type="GO" id="GO:0009636">
    <property type="term" value="P:response to toxic substance"/>
    <property type="evidence" value="ECO:0007669"/>
    <property type="project" value="TreeGrafter"/>
</dbReference>
<accession>K9EH01</accession>
<dbReference type="eggNOG" id="COG3579">
    <property type="taxonomic scope" value="Bacteria"/>
</dbReference>
<dbReference type="InterPro" id="IPR000169">
    <property type="entry name" value="Pept_cys_AS"/>
</dbReference>
<evidence type="ECO:0000256" key="5">
    <source>
        <dbReference type="PIRSR" id="PIRSR005700-1"/>
    </source>
</evidence>
<dbReference type="EMBL" id="AGWL01000005">
    <property type="protein sequence ID" value="EKU95196.1"/>
    <property type="molecule type" value="Genomic_DNA"/>
</dbReference>
<dbReference type="PIRSF" id="PIRSF005700">
    <property type="entry name" value="PepC"/>
    <property type="match status" value="1"/>
</dbReference>
<evidence type="ECO:0000256" key="3">
    <source>
        <dbReference type="ARBA" id="ARBA00022807"/>
    </source>
</evidence>
<dbReference type="GO" id="GO:0006508">
    <property type="term" value="P:proteolysis"/>
    <property type="evidence" value="ECO:0007669"/>
    <property type="project" value="UniProtKB-KW"/>
</dbReference>
<proteinExistence type="inferred from homology"/>
<protein>
    <recommendedName>
        <fullName evidence="4">Aminopeptidase</fullName>
    </recommendedName>
</protein>
<dbReference type="STRING" id="202789.GCA_001457435_01164"/>
<evidence type="ECO:0000256" key="2">
    <source>
        <dbReference type="ARBA" id="ARBA00022801"/>
    </source>
</evidence>
<keyword evidence="2 4" id="KW-0378">Hydrolase</keyword>
<dbReference type="PATRIC" id="fig|883066.3.peg.999"/>
<dbReference type="GO" id="GO:0005737">
    <property type="term" value="C:cytoplasm"/>
    <property type="evidence" value="ECO:0007669"/>
    <property type="project" value="TreeGrafter"/>
</dbReference>
<dbReference type="GO" id="GO:0043418">
    <property type="term" value="P:homocysteine catabolic process"/>
    <property type="evidence" value="ECO:0007669"/>
    <property type="project" value="TreeGrafter"/>
</dbReference>
<dbReference type="Proteomes" id="UP000009888">
    <property type="component" value="Unassembled WGS sequence"/>
</dbReference>
<keyword evidence="1 4" id="KW-0645">Protease</keyword>
<comment type="caution">
    <text evidence="6">The sequence shown here is derived from an EMBL/GenBank/DDBJ whole genome shotgun (WGS) entry which is preliminary data.</text>
</comment>
<dbReference type="InterPro" id="IPR004134">
    <property type="entry name" value="Peptidase_C1B"/>
</dbReference>
<dbReference type="RefSeq" id="WP_007001163.1">
    <property type="nucleotide sequence ID" value="NZ_JH992955.1"/>
</dbReference>
<feature type="active site" evidence="5">
    <location>
        <position position="77"/>
    </location>
</feature>
<dbReference type="PANTHER" id="PTHR10363:SF2">
    <property type="entry name" value="BLEOMYCIN HYDROLASE"/>
    <property type="match status" value="1"/>
</dbReference>
<reference evidence="6 7" key="1">
    <citation type="submission" date="2012-09" db="EMBL/GenBank/DDBJ databases">
        <title>The Genome Sequence of Actinobaculum massiliae ACS-171-V-COL2.</title>
        <authorList>
            <consortium name="The Broad Institute Genome Sequencing Platform"/>
            <person name="Earl A."/>
            <person name="Ward D."/>
            <person name="Feldgarden M."/>
            <person name="Gevers D."/>
            <person name="Saerens B."/>
            <person name="Vaneechoutte M."/>
            <person name="Walker B."/>
            <person name="Young S.K."/>
            <person name="Zeng Q."/>
            <person name="Gargeya S."/>
            <person name="Fitzgerald M."/>
            <person name="Haas B."/>
            <person name="Abouelleil A."/>
            <person name="Alvarado L."/>
            <person name="Arachchi H.M."/>
            <person name="Berlin A."/>
            <person name="Chapman S.B."/>
            <person name="Goldberg J."/>
            <person name="Griggs A."/>
            <person name="Gujja S."/>
            <person name="Hansen M."/>
            <person name="Howarth C."/>
            <person name="Imamovic A."/>
            <person name="Larimer J."/>
            <person name="McCowen C."/>
            <person name="Montmayeur A."/>
            <person name="Murphy C."/>
            <person name="Neiman D."/>
            <person name="Pearson M."/>
            <person name="Priest M."/>
            <person name="Roberts A."/>
            <person name="Saif S."/>
            <person name="Shea T."/>
            <person name="Sisk P."/>
            <person name="Sykes S."/>
            <person name="Wortman J."/>
            <person name="Nusbaum C."/>
            <person name="Birren B."/>
        </authorList>
    </citation>
    <scope>NUCLEOTIDE SEQUENCE [LARGE SCALE GENOMIC DNA]</scope>
    <source>
        <strain evidence="7">ACS-171-V-Col2</strain>
    </source>
</reference>
<dbReference type="PROSITE" id="PS00139">
    <property type="entry name" value="THIOL_PROTEASE_CYS"/>
    <property type="match status" value="1"/>
</dbReference>
<dbReference type="HOGENOM" id="CLU_038600_0_1_11"/>
<evidence type="ECO:0000313" key="6">
    <source>
        <dbReference type="EMBL" id="EKU95196.1"/>
    </source>
</evidence>
<evidence type="ECO:0000313" key="7">
    <source>
        <dbReference type="Proteomes" id="UP000009888"/>
    </source>
</evidence>
<keyword evidence="3 4" id="KW-0788">Thiol protease</keyword>
<organism evidence="6 7">
    <name type="scientific">Actinobaculum massiliense ACS-171-V-Col2</name>
    <dbReference type="NCBI Taxonomy" id="883066"/>
    <lineage>
        <taxon>Bacteria</taxon>
        <taxon>Bacillati</taxon>
        <taxon>Actinomycetota</taxon>
        <taxon>Actinomycetes</taxon>
        <taxon>Actinomycetales</taxon>
        <taxon>Actinomycetaceae</taxon>
        <taxon>Actinobaculum</taxon>
    </lineage>
</organism>
<keyword evidence="7" id="KW-1185">Reference proteome</keyword>
<keyword evidence="4" id="KW-0031">Aminopeptidase</keyword>
<dbReference type="InterPro" id="IPR038765">
    <property type="entry name" value="Papain-like_cys_pep_sf"/>
</dbReference>
<feature type="active site" evidence="5">
    <location>
        <position position="403"/>
    </location>
</feature>
<dbReference type="Pfam" id="PF03051">
    <property type="entry name" value="Peptidase_C1_2"/>
    <property type="match status" value="2"/>
</dbReference>
<evidence type="ECO:0000256" key="4">
    <source>
        <dbReference type="PIRNR" id="PIRNR005700"/>
    </source>
</evidence>
<evidence type="ECO:0000256" key="1">
    <source>
        <dbReference type="ARBA" id="ARBA00022670"/>
    </source>
</evidence>
<dbReference type="Gene3D" id="3.90.70.10">
    <property type="entry name" value="Cysteine proteinases"/>
    <property type="match status" value="2"/>
</dbReference>
<dbReference type="PANTHER" id="PTHR10363">
    <property type="entry name" value="BLEOMYCIN HYDROLASE"/>
    <property type="match status" value="1"/>
</dbReference>
<sequence length="481" mass="53129">MGAQQSANTAITSTQLEAWAEAFSADPQARIAQNALTQNALADVAQDHAKATALSGASFSLKIDAWDVTNQEKSGRCWMFAGYNAAGRPEVFKETGLKKFEFSFAYLQFFDLLEKANVFLRNICDLADAPFPGEFLVSDVGAKFAGKSANEIEPGADNASGNCATDSWIERAARVVATILENPVYDGGWWESFAALVQKYGAVPKYAMPETESSPNTTEMDSVICRRLRRAAWEIHHAQPEARGDIREAALADVYRILRIHRGTPPQQFMWQWEDKDGEFHREGVLTPQEFAQKAVPDIGEYVTLLVDPRLEVGQAYAVDRRESMAGYPQVFHVVSMDTLREATLATLRAGEPVWMACDVSKEMDRKKGIGTPGLFDEAGIYGVDTSLENLAGLSTLGYMPTHAMAFTGVDLDESGQPLRWRIENSWGEDNGDKGFVTVSDEWVEAHTYVVVVKNDAVPEQWRAGIDDPDARLLPAWDILA</sequence>